<dbReference type="Gene3D" id="1.10.20.70">
    <property type="entry name" value="Transcription termination and cleavage factor, C-terminal domain"/>
    <property type="match status" value="1"/>
</dbReference>
<dbReference type="HOGENOM" id="CLU_1441862_0_0_1"/>
<comment type="caution">
    <text evidence="2">The sequence shown here is derived from an EMBL/GenBank/DDBJ whole genome shotgun (WGS) entry which is preliminary data.</text>
</comment>
<protein>
    <recommendedName>
        <fullName evidence="4">Transcription termination and cleavage factor C-terminal domain-containing protein</fullName>
    </recommendedName>
</protein>
<accession>G4T8U2</accession>
<feature type="compositionally biased region" description="Low complexity" evidence="1">
    <location>
        <begin position="143"/>
        <end position="152"/>
    </location>
</feature>
<dbReference type="InterPro" id="IPR038192">
    <property type="entry name" value="CSTF_C_sf"/>
</dbReference>
<reference evidence="2 3" key="1">
    <citation type="journal article" date="2011" name="PLoS Pathog.">
        <title>Endophytic Life Strategies Decoded by Genome and Transcriptome Analyses of the Mutualistic Root Symbiont Piriformospora indica.</title>
        <authorList>
            <person name="Zuccaro A."/>
            <person name="Lahrmann U."/>
            <person name="Guldener U."/>
            <person name="Langen G."/>
            <person name="Pfiffi S."/>
            <person name="Biedenkopf D."/>
            <person name="Wong P."/>
            <person name="Samans B."/>
            <person name="Grimm C."/>
            <person name="Basiewicz M."/>
            <person name="Murat C."/>
            <person name="Martin F."/>
            <person name="Kogel K.H."/>
        </authorList>
    </citation>
    <scope>NUCLEOTIDE SEQUENCE [LARGE SCALE GENOMIC DNA]</scope>
    <source>
        <strain evidence="2 3">DSM 11827</strain>
    </source>
</reference>
<evidence type="ECO:0000313" key="3">
    <source>
        <dbReference type="Proteomes" id="UP000007148"/>
    </source>
</evidence>
<organism evidence="2 3">
    <name type="scientific">Serendipita indica (strain DSM 11827)</name>
    <name type="common">Root endophyte fungus</name>
    <name type="synonym">Piriformospora indica</name>
    <dbReference type="NCBI Taxonomy" id="1109443"/>
    <lineage>
        <taxon>Eukaryota</taxon>
        <taxon>Fungi</taxon>
        <taxon>Dikarya</taxon>
        <taxon>Basidiomycota</taxon>
        <taxon>Agaricomycotina</taxon>
        <taxon>Agaricomycetes</taxon>
        <taxon>Sebacinales</taxon>
        <taxon>Serendipitaceae</taxon>
        <taxon>Serendipita</taxon>
    </lineage>
</organism>
<name>G4T8U2_SERID</name>
<dbReference type="OrthoDB" id="3267623at2759"/>
<evidence type="ECO:0000256" key="1">
    <source>
        <dbReference type="SAM" id="MobiDB-lite"/>
    </source>
</evidence>
<dbReference type="InParanoid" id="G4T8U2"/>
<feature type="compositionally biased region" description="Polar residues" evidence="1">
    <location>
        <begin position="51"/>
        <end position="61"/>
    </location>
</feature>
<evidence type="ECO:0008006" key="4">
    <source>
        <dbReference type="Google" id="ProtNLM"/>
    </source>
</evidence>
<feature type="compositionally biased region" description="Polar residues" evidence="1">
    <location>
        <begin position="68"/>
        <end position="78"/>
    </location>
</feature>
<gene>
    <name evidence="2" type="ORF">PIIN_01562</name>
</gene>
<keyword evidence="3" id="KW-1185">Reference proteome</keyword>
<feature type="region of interest" description="Disordered" evidence="1">
    <location>
        <begin position="49"/>
        <end position="154"/>
    </location>
</feature>
<dbReference type="Proteomes" id="UP000007148">
    <property type="component" value="Unassembled WGS sequence"/>
</dbReference>
<sequence length="191" mass="20586">MGDTDEQLVELLRMLKPFVNTPEGQQTVVDILSKDKVAQERHVLFPVSLKPFSSTPSTQHGLSKLVSPDQSNTPQPTNVLPFQPGLPSFPPPAMAAQPPIQPPFHAPLQPQPYGIPPAPPSLPPPHLRGPQPPFPPGPPGQQPPGFAQGLGLSPEDQAMLLRALSMSQAELDMLPPPQRAIFMQLRSLAGR</sequence>
<evidence type="ECO:0000313" key="2">
    <source>
        <dbReference type="EMBL" id="CCA67735.1"/>
    </source>
</evidence>
<dbReference type="AlphaFoldDB" id="G4T8U2"/>
<proteinExistence type="predicted"/>
<dbReference type="EMBL" id="CAFZ01000019">
    <property type="protein sequence ID" value="CCA67735.1"/>
    <property type="molecule type" value="Genomic_DNA"/>
</dbReference>
<feature type="compositionally biased region" description="Pro residues" evidence="1">
    <location>
        <begin position="87"/>
        <end position="142"/>
    </location>
</feature>